<protein>
    <submittedName>
        <fullName evidence="1">HAD family hydrolase</fullName>
    </submittedName>
</protein>
<dbReference type="Gene3D" id="3.40.50.1000">
    <property type="entry name" value="HAD superfamily/HAD-like"/>
    <property type="match status" value="1"/>
</dbReference>
<gene>
    <name evidence="1" type="ORF">D3P05_12695</name>
</gene>
<dbReference type="PANTHER" id="PTHR42896">
    <property type="entry name" value="XYLULOSE-1,5-BISPHOSPHATE (XUBP) PHOSPHATASE"/>
    <property type="match status" value="1"/>
</dbReference>
<evidence type="ECO:0000313" key="1">
    <source>
        <dbReference type="EMBL" id="RJL12108.1"/>
    </source>
</evidence>
<dbReference type="SFLD" id="SFLDF00035">
    <property type="entry name" value="phosphoglycolate_phosphatase"/>
    <property type="match status" value="1"/>
</dbReference>
<accession>A0A419A5T6</accession>
<dbReference type="NCBIfam" id="TIGR01509">
    <property type="entry name" value="HAD-SF-IA-v3"/>
    <property type="match status" value="1"/>
</dbReference>
<dbReference type="Gene3D" id="1.10.150.240">
    <property type="entry name" value="Putative phosphatase, domain 2"/>
    <property type="match status" value="1"/>
</dbReference>
<dbReference type="InterPro" id="IPR023214">
    <property type="entry name" value="HAD_sf"/>
</dbReference>
<dbReference type="PRINTS" id="PR00413">
    <property type="entry name" value="HADHALOGNASE"/>
</dbReference>
<dbReference type="EMBL" id="QZEW01000050">
    <property type="protein sequence ID" value="RJL12108.1"/>
    <property type="molecule type" value="Genomic_DNA"/>
</dbReference>
<dbReference type="InterPro" id="IPR023198">
    <property type="entry name" value="PGP-like_dom2"/>
</dbReference>
<dbReference type="InterPro" id="IPR044999">
    <property type="entry name" value="CbbY-like"/>
</dbReference>
<dbReference type="SFLD" id="SFLDS00003">
    <property type="entry name" value="Haloacid_Dehalogenase"/>
    <property type="match status" value="1"/>
</dbReference>
<dbReference type="OrthoDB" id="9782449at2"/>
<dbReference type="SFLD" id="SFLDG01129">
    <property type="entry name" value="C1.5:_HAD__Beta-PGM__Phosphata"/>
    <property type="match status" value="1"/>
</dbReference>
<reference evidence="2" key="1">
    <citation type="submission" date="2018-09" db="EMBL/GenBank/DDBJ databases">
        <title>Paracoccus onubensis nov. sp. a moderate halophilic bacterium isolated from Gruta de las Maravillas (Aracena, Spain).</title>
        <authorList>
            <person name="Jurado V."/>
            <person name="Gutierrez-Patricio S."/>
            <person name="Gonzalez-Pimentel J.L."/>
            <person name="Miller A.Z."/>
            <person name="Laiz L."/>
            <person name="Saiz-Jimenez C."/>
        </authorList>
    </citation>
    <scope>NUCLEOTIDE SEQUENCE [LARGE SCALE GENOMIC DNA]</scope>
    <source>
        <strain evidence="2">DSM 26381</strain>
    </source>
</reference>
<dbReference type="GO" id="GO:0016787">
    <property type="term" value="F:hydrolase activity"/>
    <property type="evidence" value="ECO:0007669"/>
    <property type="project" value="UniProtKB-KW"/>
</dbReference>
<proteinExistence type="predicted"/>
<dbReference type="Pfam" id="PF00702">
    <property type="entry name" value="Hydrolase"/>
    <property type="match status" value="1"/>
</dbReference>
<dbReference type="RefSeq" id="WP_119898535.1">
    <property type="nucleotide sequence ID" value="NZ_QNRC01000019.1"/>
</dbReference>
<name>A0A419A5T6_9RHOB</name>
<keyword evidence="2" id="KW-1185">Reference proteome</keyword>
<organism evidence="1 2">
    <name type="scientific">Paracoccus siganidrum</name>
    <dbReference type="NCBI Taxonomy" id="1276757"/>
    <lineage>
        <taxon>Bacteria</taxon>
        <taxon>Pseudomonadati</taxon>
        <taxon>Pseudomonadota</taxon>
        <taxon>Alphaproteobacteria</taxon>
        <taxon>Rhodobacterales</taxon>
        <taxon>Paracoccaceae</taxon>
        <taxon>Paracoccus</taxon>
    </lineage>
</organism>
<keyword evidence="1" id="KW-0378">Hydrolase</keyword>
<dbReference type="Proteomes" id="UP000283587">
    <property type="component" value="Unassembled WGS sequence"/>
</dbReference>
<dbReference type="SFLD" id="SFLDG01135">
    <property type="entry name" value="C1.5.6:_HAD__Beta-PGM__Phospha"/>
    <property type="match status" value="1"/>
</dbReference>
<dbReference type="PANTHER" id="PTHR42896:SF2">
    <property type="entry name" value="CBBY-LIKE PROTEIN"/>
    <property type="match status" value="1"/>
</dbReference>
<evidence type="ECO:0000313" key="2">
    <source>
        <dbReference type="Proteomes" id="UP000283587"/>
    </source>
</evidence>
<sequence>MTAALIWDVDGTLSETEETHRAAFNAAFAEVGLDWHWDRAIYRRLLHVTGGKERIGAYAAETGTVLDGDAISHIHLDKTRRYGKMVEAGQAPLRPGVAPLIEAARRAGLRQAIATTTSRPNVDALIAASLGRPASEVFDVIAAGDEVAAKKPAPDVYLLALERLGLPAGDCIALEDSLPGLAAARAAGLRVLVTPSAYTDDGDFGMADWVLDDLTGPLPPPLAGILARA</sequence>
<dbReference type="InterPro" id="IPR006439">
    <property type="entry name" value="HAD-SF_hydro_IA"/>
</dbReference>
<comment type="caution">
    <text evidence="1">The sequence shown here is derived from an EMBL/GenBank/DDBJ whole genome shotgun (WGS) entry which is preliminary data.</text>
</comment>
<dbReference type="SUPFAM" id="SSF56784">
    <property type="entry name" value="HAD-like"/>
    <property type="match status" value="1"/>
</dbReference>
<dbReference type="InterPro" id="IPR036412">
    <property type="entry name" value="HAD-like_sf"/>
</dbReference>
<dbReference type="AlphaFoldDB" id="A0A419A5T6"/>